<organism evidence="1 2">
    <name type="scientific">Irpex rosettiformis</name>
    <dbReference type="NCBI Taxonomy" id="378272"/>
    <lineage>
        <taxon>Eukaryota</taxon>
        <taxon>Fungi</taxon>
        <taxon>Dikarya</taxon>
        <taxon>Basidiomycota</taxon>
        <taxon>Agaricomycotina</taxon>
        <taxon>Agaricomycetes</taxon>
        <taxon>Polyporales</taxon>
        <taxon>Irpicaceae</taxon>
        <taxon>Irpex</taxon>
    </lineage>
</organism>
<keyword evidence="2" id="KW-1185">Reference proteome</keyword>
<accession>A0ACB8UB49</accession>
<gene>
    <name evidence="1" type="ORF">BDY19DRAFT_1046438</name>
</gene>
<evidence type="ECO:0000313" key="1">
    <source>
        <dbReference type="EMBL" id="KAI0091424.1"/>
    </source>
</evidence>
<name>A0ACB8UB49_9APHY</name>
<comment type="caution">
    <text evidence="1">The sequence shown here is derived from an EMBL/GenBank/DDBJ whole genome shotgun (WGS) entry which is preliminary data.</text>
</comment>
<protein>
    <submittedName>
        <fullName evidence="1">Uncharacterized protein</fullName>
    </submittedName>
</protein>
<proteinExistence type="predicted"/>
<evidence type="ECO:0000313" key="2">
    <source>
        <dbReference type="Proteomes" id="UP001055072"/>
    </source>
</evidence>
<dbReference type="Proteomes" id="UP001055072">
    <property type="component" value="Unassembled WGS sequence"/>
</dbReference>
<dbReference type="EMBL" id="MU274905">
    <property type="protein sequence ID" value="KAI0091424.1"/>
    <property type="molecule type" value="Genomic_DNA"/>
</dbReference>
<reference evidence="1" key="1">
    <citation type="journal article" date="2021" name="Environ. Microbiol.">
        <title>Gene family expansions and transcriptome signatures uncover fungal adaptations to wood decay.</title>
        <authorList>
            <person name="Hage H."/>
            <person name="Miyauchi S."/>
            <person name="Viragh M."/>
            <person name="Drula E."/>
            <person name="Min B."/>
            <person name="Chaduli D."/>
            <person name="Navarro D."/>
            <person name="Favel A."/>
            <person name="Norest M."/>
            <person name="Lesage-Meessen L."/>
            <person name="Balint B."/>
            <person name="Merenyi Z."/>
            <person name="de Eugenio L."/>
            <person name="Morin E."/>
            <person name="Martinez A.T."/>
            <person name="Baldrian P."/>
            <person name="Stursova M."/>
            <person name="Martinez M.J."/>
            <person name="Novotny C."/>
            <person name="Magnuson J.K."/>
            <person name="Spatafora J.W."/>
            <person name="Maurice S."/>
            <person name="Pangilinan J."/>
            <person name="Andreopoulos W."/>
            <person name="LaButti K."/>
            <person name="Hundley H."/>
            <person name="Na H."/>
            <person name="Kuo A."/>
            <person name="Barry K."/>
            <person name="Lipzen A."/>
            <person name="Henrissat B."/>
            <person name="Riley R."/>
            <person name="Ahrendt S."/>
            <person name="Nagy L.G."/>
            <person name="Grigoriev I.V."/>
            <person name="Martin F."/>
            <person name="Rosso M.N."/>
        </authorList>
    </citation>
    <scope>NUCLEOTIDE SEQUENCE</scope>
    <source>
        <strain evidence="1">CBS 384.51</strain>
    </source>
</reference>
<sequence length="857" mass="96062">MSYETDHPDEPPPSPSPPPSAILGIETVFTPTPASEQPQSSGDANRTPITYKPSSYALGYKDKDYRAAVVSEMARYYYQMDYSLFMDRFVTASSLDEAFANISQKQLDSAEKFSGLTDDMLGGKCDESKLYAPLCESLNEAIGMAPHADPERPPYVFKDVSIWPESSFEDSKIDIAMYPTSEGASLAYELDEKSKKGREHAARVAWAWMILGVEVKQDPTRTAFMFDNSSNLLHDSDKGREGQAQIAQYATQLMLRQHRTFVFIIYIYRNLARLTRWDRVGCIVTKPFDFKAKPEMLLNFVYRLVQMSPAEQGYDTTAVLATAEEITRLEAFKPINKRARTRAEEILANRTYYPIYKVSCPDARKPQLNSYFIGKHCAASYSSTGRATKGYVAFVEETELTRHGELTRLSFMKDYWRPVHNKGRTELEICKLLEDARVQNVPTVIAGGDVAAQRTVTQEYLARQLLLERQHVRLVFAQLARALDDEYSNSSVMIQVVYDALRAHENAWDVGILHRDISANNIMRVIDQDVEDDNLVPVKGILNDWDLARHKDDLGNDATQVGRSGTWTFMSATSLQYPLKPNDLADDLESFIHVVTYLSFRFHYHNYTKLPFGKPLSLPELMRRNGTNGRLAEHLHNHYYQKWECKGGVYSGGEHKKSSNSSGTPPLIFNSLRVSPTLITLVNELYGLLELHYSAIDFPALAKYSSPAIDDEAASKLPETVQIIPRGMSQPKKRLPALSLRPKPAPEPSAPKILDNHGYILQVFEDADTRINIDKMALNDSTQDQLYCLTQTTNQAPSGPTGSGTKRGSLDTGDDRDSKKHRTGSNAGSALNSDLVQIPEGGKIDAGNASKEGHTHT</sequence>